<feature type="region of interest" description="Disordered" evidence="1">
    <location>
        <begin position="1"/>
        <end position="65"/>
    </location>
</feature>
<proteinExistence type="predicted"/>
<reference evidence="2 3" key="1">
    <citation type="submission" date="2017-02" db="EMBL/GenBank/DDBJ databases">
        <authorList>
            <person name="Peterson S.W."/>
        </authorList>
    </citation>
    <scope>NUCLEOTIDE SEQUENCE [LARGE SCALE GENOMIC DNA]</scope>
    <source>
        <strain evidence="2 3">LSP_Lj1</strain>
    </source>
</reference>
<evidence type="ECO:0000256" key="1">
    <source>
        <dbReference type="SAM" id="MobiDB-lite"/>
    </source>
</evidence>
<evidence type="ECO:0000313" key="3">
    <source>
        <dbReference type="Proteomes" id="UP000188342"/>
    </source>
</evidence>
<dbReference type="RefSeq" id="WP_123574598.1">
    <property type="nucleotide sequence ID" value="NZ_FUKQ01000032.1"/>
</dbReference>
<keyword evidence="3" id="KW-1185">Reference proteome</keyword>
<dbReference type="Proteomes" id="UP000188342">
    <property type="component" value="Unassembled WGS sequence"/>
</dbReference>
<evidence type="ECO:0000313" key="2">
    <source>
        <dbReference type="EMBL" id="SJN33599.1"/>
    </source>
</evidence>
<name>A0A1R4JNN0_9ACTN</name>
<feature type="compositionally biased region" description="Polar residues" evidence="1">
    <location>
        <begin position="24"/>
        <end position="37"/>
    </location>
</feature>
<protein>
    <submittedName>
        <fullName evidence="2">Uncharacterized protein</fullName>
    </submittedName>
</protein>
<dbReference type="AlphaFoldDB" id="A0A1R4JNN0"/>
<organism evidence="2 3">
    <name type="scientific">Luteococcus japonicus LSP_Lj1</name>
    <dbReference type="NCBI Taxonomy" id="1255658"/>
    <lineage>
        <taxon>Bacteria</taxon>
        <taxon>Bacillati</taxon>
        <taxon>Actinomycetota</taxon>
        <taxon>Actinomycetes</taxon>
        <taxon>Propionibacteriales</taxon>
        <taxon>Propionibacteriaceae</taxon>
        <taxon>Luteococcus</taxon>
    </lineage>
</organism>
<accession>A0A1R4JNN0</accession>
<gene>
    <name evidence="2" type="ORF">FM114_08695</name>
</gene>
<dbReference type="EMBL" id="FUKQ01000032">
    <property type="protein sequence ID" value="SJN33599.1"/>
    <property type="molecule type" value="Genomic_DNA"/>
</dbReference>
<dbReference type="STRING" id="1255658.FM114_08695"/>
<sequence length="65" mass="6913">MTSTPESPRDLADQVQEALAHPTEQFSEGQTAGNAIRNSADEVAQQASDIDAGDIDDLVERQANS</sequence>